<dbReference type="Gene3D" id="2.60.40.10">
    <property type="entry name" value="Immunoglobulins"/>
    <property type="match status" value="1"/>
</dbReference>
<name>A0AAD3RG21_LATJO</name>
<feature type="transmembrane region" description="Helical" evidence="1">
    <location>
        <begin position="141"/>
        <end position="159"/>
    </location>
</feature>
<organism evidence="3 4">
    <name type="scientific">Lates japonicus</name>
    <name type="common">Japanese lates</name>
    <dbReference type="NCBI Taxonomy" id="270547"/>
    <lineage>
        <taxon>Eukaryota</taxon>
        <taxon>Metazoa</taxon>
        <taxon>Chordata</taxon>
        <taxon>Craniata</taxon>
        <taxon>Vertebrata</taxon>
        <taxon>Euteleostomi</taxon>
        <taxon>Actinopterygii</taxon>
        <taxon>Neopterygii</taxon>
        <taxon>Teleostei</taxon>
        <taxon>Neoteleostei</taxon>
        <taxon>Acanthomorphata</taxon>
        <taxon>Carangaria</taxon>
        <taxon>Carangaria incertae sedis</taxon>
        <taxon>Centropomidae</taxon>
        <taxon>Lates</taxon>
    </lineage>
</organism>
<dbReference type="Proteomes" id="UP001279410">
    <property type="component" value="Unassembled WGS sequence"/>
</dbReference>
<gene>
    <name evidence="3" type="ORF">AKAME5_001807100</name>
</gene>
<proteinExistence type="predicted"/>
<dbReference type="InterPro" id="IPR003597">
    <property type="entry name" value="Ig_C1-set"/>
</dbReference>
<evidence type="ECO:0000313" key="4">
    <source>
        <dbReference type="Proteomes" id="UP001279410"/>
    </source>
</evidence>
<dbReference type="EMBL" id="BRZM01000097">
    <property type="protein sequence ID" value="GLD66690.1"/>
    <property type="molecule type" value="Genomic_DNA"/>
</dbReference>
<comment type="caution">
    <text evidence="3">The sequence shown here is derived from an EMBL/GenBank/DDBJ whole genome shotgun (WGS) entry which is preliminary data.</text>
</comment>
<dbReference type="SUPFAM" id="SSF48726">
    <property type="entry name" value="Immunoglobulin"/>
    <property type="match status" value="1"/>
</dbReference>
<keyword evidence="1" id="KW-0472">Membrane</keyword>
<dbReference type="Pfam" id="PF07654">
    <property type="entry name" value="C1-set"/>
    <property type="match status" value="1"/>
</dbReference>
<evidence type="ECO:0000259" key="2">
    <source>
        <dbReference type="PROSITE" id="PS50835"/>
    </source>
</evidence>
<evidence type="ECO:0000313" key="3">
    <source>
        <dbReference type="EMBL" id="GLD66690.1"/>
    </source>
</evidence>
<protein>
    <recommendedName>
        <fullName evidence="2">Ig-like domain-containing protein</fullName>
    </recommendedName>
</protein>
<dbReference type="PROSITE" id="PS50835">
    <property type="entry name" value="IG_LIKE"/>
    <property type="match status" value="1"/>
</dbReference>
<dbReference type="InterPro" id="IPR007110">
    <property type="entry name" value="Ig-like_dom"/>
</dbReference>
<keyword evidence="1" id="KW-0812">Transmembrane</keyword>
<evidence type="ECO:0000256" key="1">
    <source>
        <dbReference type="SAM" id="Phobius"/>
    </source>
</evidence>
<feature type="domain" description="Ig-like" evidence="2">
    <location>
        <begin position="9"/>
        <end position="105"/>
    </location>
</feature>
<dbReference type="InterPro" id="IPR013783">
    <property type="entry name" value="Ig-like_fold"/>
</dbReference>
<sequence>MFLAGGERPNVSVYVLNNNATAVTLACLVSSSVRQDYYIAWLEDGQPTSNYEDGINFPPQKTQGGFSVTSVYKTTKEKWNKSKMFYCNAWPAGSNRSVMTKSGVSEANDFTPESNLSFALSCIEDPTGEDELSSLWSTTSFFIFLFIFSLFYNMIFSLVKMKKQ</sequence>
<dbReference type="AlphaFoldDB" id="A0AAD3RG21"/>
<keyword evidence="4" id="KW-1185">Reference proteome</keyword>
<reference evidence="3" key="1">
    <citation type="submission" date="2022-08" db="EMBL/GenBank/DDBJ databases">
        <title>Genome sequencing of akame (Lates japonicus).</title>
        <authorList>
            <person name="Hashiguchi Y."/>
            <person name="Takahashi H."/>
        </authorList>
    </citation>
    <scope>NUCLEOTIDE SEQUENCE</scope>
    <source>
        <strain evidence="3">Kochi</strain>
    </source>
</reference>
<keyword evidence="1" id="KW-1133">Transmembrane helix</keyword>
<dbReference type="InterPro" id="IPR036179">
    <property type="entry name" value="Ig-like_dom_sf"/>
</dbReference>
<accession>A0AAD3RG21</accession>